<evidence type="ECO:0000313" key="3">
    <source>
        <dbReference type="Proteomes" id="UP000033664"/>
    </source>
</evidence>
<feature type="signal peptide" evidence="1">
    <location>
        <begin position="1"/>
        <end position="19"/>
    </location>
</feature>
<protein>
    <submittedName>
        <fullName evidence="2">Uncharacterized protein</fullName>
    </submittedName>
</protein>
<dbReference type="AlphaFoldDB" id="A0A0F4Q2R8"/>
<reference evidence="2 3" key="1">
    <citation type="journal article" date="2015" name="BMC Genomics">
        <title>Genome mining reveals unlocked bioactive potential of marine Gram-negative bacteria.</title>
        <authorList>
            <person name="Machado H."/>
            <person name="Sonnenschein E.C."/>
            <person name="Melchiorsen J."/>
            <person name="Gram L."/>
        </authorList>
    </citation>
    <scope>NUCLEOTIDE SEQUENCE [LARGE SCALE GENOMIC DNA]</scope>
    <source>
        <strain evidence="2 3">S3137</strain>
    </source>
</reference>
<dbReference type="InterPro" id="IPR049848">
    <property type="entry name" value="TapY2-like"/>
</dbReference>
<dbReference type="RefSeq" id="WP_045978202.1">
    <property type="nucleotide sequence ID" value="NZ_JXXY01000001.1"/>
</dbReference>
<dbReference type="Proteomes" id="UP000033664">
    <property type="component" value="Unassembled WGS sequence"/>
</dbReference>
<gene>
    <name evidence="2" type="ORF">TW72_04310</name>
</gene>
<dbReference type="NCBIfam" id="NF038109">
    <property type="entry name" value="tapY2_fam"/>
    <property type="match status" value="1"/>
</dbReference>
<organism evidence="2 3">
    <name type="scientific">Pseudoalteromonas ruthenica</name>
    <dbReference type="NCBI Taxonomy" id="151081"/>
    <lineage>
        <taxon>Bacteria</taxon>
        <taxon>Pseudomonadati</taxon>
        <taxon>Pseudomonadota</taxon>
        <taxon>Gammaproteobacteria</taxon>
        <taxon>Alteromonadales</taxon>
        <taxon>Pseudoalteromonadaceae</taxon>
        <taxon>Pseudoalteromonas</taxon>
    </lineage>
</organism>
<dbReference type="PATRIC" id="fig|151081.8.peg.258"/>
<feature type="chain" id="PRO_5002474655" evidence="1">
    <location>
        <begin position="20"/>
        <end position="102"/>
    </location>
</feature>
<evidence type="ECO:0000256" key="1">
    <source>
        <dbReference type="SAM" id="SignalP"/>
    </source>
</evidence>
<name>A0A0F4Q2R8_9GAMM</name>
<accession>A0A0F4Q2R8</accession>
<keyword evidence="3" id="KW-1185">Reference proteome</keyword>
<proteinExistence type="predicted"/>
<comment type="caution">
    <text evidence="2">The sequence shown here is derived from an EMBL/GenBank/DDBJ whole genome shotgun (WGS) entry which is preliminary data.</text>
</comment>
<dbReference type="EMBL" id="JXXZ01000004">
    <property type="protein sequence ID" value="KJZ01080.1"/>
    <property type="molecule type" value="Genomic_DNA"/>
</dbReference>
<sequence length="102" mass="11609">MFRYMFLALVVIAATQATAKVELRLLNEYKCYVSLETGVNQVIDVQVKQKSRHQAELAAYQRGYAAPQQQQATRVEQVIQCVEFNQQFGSAEARALDAKKLR</sequence>
<dbReference type="GeneID" id="58227709"/>
<keyword evidence="1" id="KW-0732">Signal</keyword>
<evidence type="ECO:0000313" key="2">
    <source>
        <dbReference type="EMBL" id="KJZ01080.1"/>
    </source>
</evidence>
<dbReference type="OrthoDB" id="10002428at2"/>